<name>A0A9X2ETI2_9GAMM</name>
<dbReference type="AlphaFoldDB" id="A0A9X2ETI2"/>
<sequence>MITHTPSSGEKSPTSELPQWINCHERLPHKEDATHRGYVRVIWKSTRSINGDTNTTWEVGMDHYENASTYLGWMPIAKK</sequence>
<protein>
    <submittedName>
        <fullName evidence="1">Uncharacterized protein</fullName>
    </submittedName>
</protein>
<gene>
    <name evidence="1" type="ORF">MO867_13175</name>
</gene>
<organism evidence="1 2">
    <name type="scientific">Microbulbifer okhotskensis</name>
    <dbReference type="NCBI Taxonomy" id="2926617"/>
    <lineage>
        <taxon>Bacteria</taxon>
        <taxon>Pseudomonadati</taxon>
        <taxon>Pseudomonadota</taxon>
        <taxon>Gammaproteobacteria</taxon>
        <taxon>Cellvibrionales</taxon>
        <taxon>Microbulbiferaceae</taxon>
        <taxon>Microbulbifer</taxon>
    </lineage>
</organism>
<accession>A0A9X2ETI2</accession>
<dbReference type="EMBL" id="JALBWM010000056">
    <property type="protein sequence ID" value="MCO1335283.1"/>
    <property type="molecule type" value="Genomic_DNA"/>
</dbReference>
<comment type="caution">
    <text evidence="1">The sequence shown here is derived from an EMBL/GenBank/DDBJ whole genome shotgun (WGS) entry which is preliminary data.</text>
</comment>
<dbReference type="Proteomes" id="UP001139028">
    <property type="component" value="Unassembled WGS sequence"/>
</dbReference>
<evidence type="ECO:0000313" key="2">
    <source>
        <dbReference type="Proteomes" id="UP001139028"/>
    </source>
</evidence>
<proteinExistence type="predicted"/>
<dbReference type="RefSeq" id="WP_252468771.1">
    <property type="nucleotide sequence ID" value="NZ_JALBWM010000056.1"/>
</dbReference>
<keyword evidence="2" id="KW-1185">Reference proteome</keyword>
<evidence type="ECO:0000313" key="1">
    <source>
        <dbReference type="EMBL" id="MCO1335283.1"/>
    </source>
</evidence>
<reference evidence="1" key="1">
    <citation type="journal article" date="2022" name="Arch. Microbiol.">
        <title>Microbulbifer okhotskensis sp. nov., isolated from a deep bottom sediment of the Okhotsk Sea.</title>
        <authorList>
            <person name="Romanenko L."/>
            <person name="Kurilenko V."/>
            <person name="Otstavnykh N."/>
            <person name="Velansky P."/>
            <person name="Isaeva M."/>
            <person name="Mikhailov V."/>
        </authorList>
    </citation>
    <scope>NUCLEOTIDE SEQUENCE</scope>
    <source>
        <strain evidence="1">OS29</strain>
    </source>
</reference>